<organism evidence="2 3">
    <name type="scientific">Clanis bilineata nucleopolyhedrovirus</name>
    <dbReference type="NCBI Taxonomy" id="1307957"/>
    <lineage>
        <taxon>Viruses</taxon>
        <taxon>Viruses incertae sedis</taxon>
        <taxon>Naldaviricetes</taxon>
        <taxon>Lefavirales</taxon>
        <taxon>Baculoviridae</taxon>
        <taxon>Alphabaculovirus</taxon>
        <taxon>Alphabaculovirus clabilineatae</taxon>
    </lineage>
</organism>
<evidence type="ECO:0000313" key="2">
    <source>
        <dbReference type="EMBL" id="ABF47429.1"/>
    </source>
</evidence>
<dbReference type="RefSeq" id="YP_717626.1">
    <property type="nucleotide sequence ID" value="NC_008293.1"/>
</dbReference>
<dbReference type="OrthoDB" id="26266at10239"/>
<sequence length="120" mass="13533">MSDAGLIETINATLNIDEDRRGRKRKRSRTRDVSFDPVTNINEPATMVNTLNEYTNSLATLILNDESAKKRVSFEVLSKSSAAAKNIFKDIVDDRDAVRLNTLRAVSVLRLLSNIYDNNF</sequence>
<accession>Q0N414</accession>
<dbReference type="InterPro" id="IPR009477">
    <property type="entry name" value="Baculo_Ac102"/>
</dbReference>
<dbReference type="GeneID" id="5141840"/>
<name>Q0N414_9ABAC</name>
<dbReference type="KEGG" id="vg:5141840"/>
<evidence type="ECO:0000313" key="3">
    <source>
        <dbReference type="Proteomes" id="UP000214353"/>
    </source>
</evidence>
<reference evidence="2 3" key="1">
    <citation type="journal article" date="2009" name="BMC Genomics">
        <title>Genomic sequence, organization and characteristics of a new nucleopolyhedrovirus isolated from Clanis bilineata larva.</title>
        <authorList>
            <person name="Zhu S.Y."/>
            <person name="Yi J.P."/>
            <person name="Shen W.D."/>
            <person name="Wang L.Q."/>
            <person name="He H.G."/>
            <person name="Wang Y."/>
            <person name="Li B."/>
            <person name="Wang W.B."/>
        </authorList>
    </citation>
    <scope>NUCLEOTIDE SEQUENCE [LARGE SCALE GENOMIC DNA]</scope>
    <source>
        <strain evidence="2">DZ1</strain>
    </source>
</reference>
<dbReference type="Proteomes" id="UP000214353">
    <property type="component" value="Segment"/>
</dbReference>
<feature type="region of interest" description="Disordered" evidence="1">
    <location>
        <begin position="19"/>
        <end position="38"/>
    </location>
</feature>
<dbReference type="Pfam" id="PF06497">
    <property type="entry name" value="Baculo_Ac102"/>
    <property type="match status" value="1"/>
</dbReference>
<protein>
    <submittedName>
        <fullName evidence="2">p12</fullName>
    </submittedName>
</protein>
<dbReference type="EMBL" id="DQ504428">
    <property type="protein sequence ID" value="ABF47429.1"/>
    <property type="molecule type" value="Genomic_DNA"/>
</dbReference>
<proteinExistence type="predicted"/>
<evidence type="ECO:0000256" key="1">
    <source>
        <dbReference type="SAM" id="MobiDB-lite"/>
    </source>
</evidence>
<keyword evidence="3" id="KW-1185">Reference proteome</keyword>